<dbReference type="Pfam" id="PF20248">
    <property type="entry name" value="DUF6603"/>
    <property type="match status" value="1"/>
</dbReference>
<proteinExistence type="predicted"/>
<comment type="caution">
    <text evidence="2">The sequence shown here is derived from an EMBL/GenBank/DDBJ whole genome shotgun (WGS) entry which is preliminary data.</text>
</comment>
<evidence type="ECO:0000259" key="1">
    <source>
        <dbReference type="Pfam" id="PF20248"/>
    </source>
</evidence>
<accession>A0ABT8QXR0</accession>
<evidence type="ECO:0000313" key="2">
    <source>
        <dbReference type="EMBL" id="MDO1444629.1"/>
    </source>
</evidence>
<feature type="domain" description="DUF6603" evidence="1">
    <location>
        <begin position="320"/>
        <end position="887"/>
    </location>
</feature>
<evidence type="ECO:0000313" key="3">
    <source>
        <dbReference type="Proteomes" id="UP001168528"/>
    </source>
</evidence>
<reference evidence="2" key="1">
    <citation type="submission" date="2023-07" db="EMBL/GenBank/DDBJ databases">
        <title>The genome sequence of Rhodocytophaga aerolata KACC 12507.</title>
        <authorList>
            <person name="Zhang X."/>
        </authorList>
    </citation>
    <scope>NUCLEOTIDE SEQUENCE</scope>
    <source>
        <strain evidence="2">KACC 12507</strain>
    </source>
</reference>
<dbReference type="Proteomes" id="UP001168528">
    <property type="component" value="Unassembled WGS sequence"/>
</dbReference>
<dbReference type="RefSeq" id="WP_302035434.1">
    <property type="nucleotide sequence ID" value="NZ_JAUKPO010000001.1"/>
</dbReference>
<organism evidence="2 3">
    <name type="scientific">Rhodocytophaga aerolata</name>
    <dbReference type="NCBI Taxonomy" id="455078"/>
    <lineage>
        <taxon>Bacteria</taxon>
        <taxon>Pseudomonadati</taxon>
        <taxon>Bacteroidota</taxon>
        <taxon>Cytophagia</taxon>
        <taxon>Cytophagales</taxon>
        <taxon>Rhodocytophagaceae</taxon>
        <taxon>Rhodocytophaga</taxon>
    </lineage>
</organism>
<gene>
    <name evidence="2" type="ORF">Q0590_00120</name>
</gene>
<dbReference type="EMBL" id="JAUKPO010000001">
    <property type="protein sequence ID" value="MDO1444629.1"/>
    <property type="molecule type" value="Genomic_DNA"/>
</dbReference>
<dbReference type="InterPro" id="IPR046538">
    <property type="entry name" value="DUF6603"/>
</dbReference>
<sequence>MGGLSAGEQVALDAFIGNFARNLLDYLIIQYFERKSEAMVAGFEFFGLIERSVQNIGSSNPVFPEYVRYKLHLNNVVEFFNNPNNLLANLYDWSKPSFTGHTMLEKLHKLALGVGFPSIYDASIPELDVLFLKITPNTSLSPLPGLNILIHETFGADAALSIGNNNWNLTANLGASIPVQAGITLRPSGDVSLVPPSAGPFNGDFIITFTVPGPGGAATPYILIGEADASRFEFKQFRAEAGVGLTWNIGDGEAQGRFHVEGELQEGKIIIKPRNPDGFLSKILPEDGISIDLNLLIGYDSERGFYFDGSGGLEIQLPTHLQLGPLLIESVILSIQAGSEGIPLGIGANIGLQLGPFAAVVENMGIKAILTFPPNNSGNMGIADLNVDFKPPTGIGLAIDAGVVKGGGFLSFDFEKGRYTGIVYLSIKEVVNVTAIGLLTTKNPDGSPGFSLLLLITAEFTPIQLGFGFTLNGVGGIVGVNRTMVLLALQTGVRDNTLDNILFPSNPIANANQIITDLEKVFPQLQQRYTFGPMGLLGWGTPTLISIELGLMLEVPNPVRLAILGVIKIVLPTEEAAILKLQVNFVGTIDFEAKYITFDASLFDSKLLIFTLEGDMALRITWGDNPNFLFTVGGFHPDYTPPPLNLPSLKRLSISLMSGNPRLTISSYFAVTSNTVQFGAGVDFYFSVSKFKVIGYLYFDALFQFNPFYFKISIAAGLGVYVGSKEIMSIHLSGSLEGPTPWHITGRIKFKILFFIKISVSIERTWGDTKDTSLPDIQVLPQLKEALLNKANWLTPVEASEQNLDNLVSLRSITNTDEAIIAHPSRSLTVSQKVVPLDINIEKFGTQKPADFTLFHLDMVDAQDKDIADTPVKEEFAPDSFFKLSESDRLSRPSFEKYNSGLTGTGASKLTSDFFQEREVQFEQIILDGPDPKPELVSYDVMQFNAFIRNGSAARSALGSKAKKISSLAPSKVKVAEENFAVVNSNNLSIFDNTTAASLQEAQLMMEALLMDRPELEGQLDIVSAFELV</sequence>
<keyword evidence="3" id="KW-1185">Reference proteome</keyword>
<name>A0ABT8QXR0_9BACT</name>
<protein>
    <recommendedName>
        <fullName evidence="1">DUF6603 domain-containing protein</fullName>
    </recommendedName>
</protein>